<evidence type="ECO:0000313" key="2">
    <source>
        <dbReference type="Proteomes" id="UP000001660"/>
    </source>
</evidence>
<keyword evidence="2" id="KW-1185">Reference proteome</keyword>
<dbReference type="STRING" id="330214.NIDE1615"/>
<dbReference type="HOGENOM" id="CLU_3428159_0_0_0"/>
<protein>
    <submittedName>
        <fullName evidence="1">Uncharacterized protein</fullName>
    </submittedName>
</protein>
<gene>
    <name evidence="1" type="ORF">NIDE1615</name>
</gene>
<dbReference type="KEGG" id="nde:NIDE1615"/>
<proteinExistence type="predicted"/>
<name>D8PDP1_9BACT</name>
<dbReference type="Proteomes" id="UP000001660">
    <property type="component" value="Chromosome"/>
</dbReference>
<reference evidence="1 2" key="1">
    <citation type="journal article" date="2010" name="Proc. Natl. Acad. Sci. U.S.A.">
        <title>A Nitrospira metagenome illuminates the physiology and evolution of globally important nitrite-oxidizing bacteria.</title>
        <authorList>
            <person name="Lucker S."/>
            <person name="Wagner M."/>
            <person name="Maixner F."/>
            <person name="Pelletier E."/>
            <person name="Koch H."/>
            <person name="Vacherie B."/>
            <person name="Rattei T."/>
            <person name="Sinninghe Damste J."/>
            <person name="Spieck E."/>
            <person name="Le Paslier D."/>
            <person name="Daims H."/>
        </authorList>
    </citation>
    <scope>NUCLEOTIDE SEQUENCE [LARGE SCALE GENOMIC DNA]</scope>
</reference>
<evidence type="ECO:0000313" key="1">
    <source>
        <dbReference type="EMBL" id="CBK41350.1"/>
    </source>
</evidence>
<organism evidence="1 2">
    <name type="scientific">Nitrospira defluvii</name>
    <dbReference type="NCBI Taxonomy" id="330214"/>
    <lineage>
        <taxon>Bacteria</taxon>
        <taxon>Pseudomonadati</taxon>
        <taxon>Nitrospirota</taxon>
        <taxon>Nitrospiria</taxon>
        <taxon>Nitrospirales</taxon>
        <taxon>Nitrospiraceae</taxon>
        <taxon>Nitrospira</taxon>
    </lineage>
</organism>
<accession>D8PDP1</accession>
<dbReference type="AlphaFoldDB" id="D8PDP1"/>
<dbReference type="EMBL" id="FP929003">
    <property type="protein sequence ID" value="CBK41350.1"/>
    <property type="molecule type" value="Genomic_DNA"/>
</dbReference>
<sequence>MQARWAHMTYQVSERRISYY</sequence>